<dbReference type="OrthoDB" id="10635921at2759"/>
<reference evidence="1 2" key="1">
    <citation type="submission" date="2018-11" db="EMBL/GenBank/DDBJ databases">
        <authorList>
            <consortium name="Pathogen Informatics"/>
        </authorList>
    </citation>
    <scope>NUCLEOTIDE SEQUENCE [LARGE SCALE GENOMIC DNA]</scope>
</reference>
<name>A0A3P6RXF7_CYLGO</name>
<dbReference type="Proteomes" id="UP000271889">
    <property type="component" value="Unassembled WGS sequence"/>
</dbReference>
<gene>
    <name evidence="1" type="ORF">CGOC_LOCUS4472</name>
</gene>
<keyword evidence="2" id="KW-1185">Reference proteome</keyword>
<accession>A0A3P6RXF7</accession>
<dbReference type="AlphaFoldDB" id="A0A3P6RXF7"/>
<protein>
    <submittedName>
        <fullName evidence="1">Uncharacterized protein</fullName>
    </submittedName>
</protein>
<dbReference type="EMBL" id="UYRV01012388">
    <property type="protein sequence ID" value="VDK58885.1"/>
    <property type="molecule type" value="Genomic_DNA"/>
</dbReference>
<proteinExistence type="predicted"/>
<sequence>MVEAPPIENVEKLDAVLKNASKEILANLAMTSYIESWMPWLDKRFKTLAARAVEVRFGQF</sequence>
<evidence type="ECO:0000313" key="1">
    <source>
        <dbReference type="EMBL" id="VDK58885.1"/>
    </source>
</evidence>
<organism evidence="1 2">
    <name type="scientific">Cylicostephanus goldi</name>
    <name type="common">Nematode worm</name>
    <dbReference type="NCBI Taxonomy" id="71465"/>
    <lineage>
        <taxon>Eukaryota</taxon>
        <taxon>Metazoa</taxon>
        <taxon>Ecdysozoa</taxon>
        <taxon>Nematoda</taxon>
        <taxon>Chromadorea</taxon>
        <taxon>Rhabditida</taxon>
        <taxon>Rhabditina</taxon>
        <taxon>Rhabditomorpha</taxon>
        <taxon>Strongyloidea</taxon>
        <taxon>Strongylidae</taxon>
        <taxon>Cylicostephanus</taxon>
    </lineage>
</organism>
<evidence type="ECO:0000313" key="2">
    <source>
        <dbReference type="Proteomes" id="UP000271889"/>
    </source>
</evidence>